<name>A0A4C1Z8B8_EUMVA</name>
<evidence type="ECO:0000256" key="2">
    <source>
        <dbReference type="SAM" id="SignalP"/>
    </source>
</evidence>
<protein>
    <submittedName>
        <fullName evidence="3">Uncharacterized protein</fullName>
    </submittedName>
</protein>
<sequence>MTRPLACAARGAVNALSVIVFVCGLHSRGTPNKVSTQKKLTKSMSDRTQPQCTGKEVLQAGRETSTMEVDLVTIYGRASARLGAAPASTGRIPSHFPILGKHNKDHSRMYVTASTGSRPSTSRNRRRRCPLCDARDRILKEQLMSQRVDLYDSVVKQQPYQCTAAVFVSEREGAGVGRRQRDDSRNTSVMWDYVQATCLTSGASIVATPCHLYVRSACCGWESLMKNVTLGNVTMSHRTREPAECLASLSHSTMIGLPRTRELVHSLQMYCKLLRDIRMPDVVPCCCRVNELEGHLMCVEEADSGYELKFETKKSARTSE</sequence>
<evidence type="ECO:0000313" key="4">
    <source>
        <dbReference type="Proteomes" id="UP000299102"/>
    </source>
</evidence>
<reference evidence="3 4" key="1">
    <citation type="journal article" date="2019" name="Commun. Biol.">
        <title>The bagworm genome reveals a unique fibroin gene that provides high tensile strength.</title>
        <authorList>
            <person name="Kono N."/>
            <person name="Nakamura H."/>
            <person name="Ohtoshi R."/>
            <person name="Tomita M."/>
            <person name="Numata K."/>
            <person name="Arakawa K."/>
        </authorList>
    </citation>
    <scope>NUCLEOTIDE SEQUENCE [LARGE SCALE GENOMIC DNA]</scope>
</reference>
<dbReference type="EMBL" id="BGZK01001590">
    <property type="protein sequence ID" value="GBP82845.1"/>
    <property type="molecule type" value="Genomic_DNA"/>
</dbReference>
<accession>A0A4C1Z8B8</accession>
<dbReference type="AlphaFoldDB" id="A0A4C1Z8B8"/>
<keyword evidence="4" id="KW-1185">Reference proteome</keyword>
<feature type="signal peptide" evidence="2">
    <location>
        <begin position="1"/>
        <end position="24"/>
    </location>
</feature>
<gene>
    <name evidence="3" type="ORF">EVAR_34509_1</name>
</gene>
<feature type="region of interest" description="Disordered" evidence="1">
    <location>
        <begin position="31"/>
        <end position="50"/>
    </location>
</feature>
<feature type="chain" id="PRO_5020032048" evidence="2">
    <location>
        <begin position="25"/>
        <end position="320"/>
    </location>
</feature>
<keyword evidence="2" id="KW-0732">Signal</keyword>
<comment type="caution">
    <text evidence="3">The sequence shown here is derived from an EMBL/GenBank/DDBJ whole genome shotgun (WGS) entry which is preliminary data.</text>
</comment>
<dbReference type="Proteomes" id="UP000299102">
    <property type="component" value="Unassembled WGS sequence"/>
</dbReference>
<evidence type="ECO:0000256" key="1">
    <source>
        <dbReference type="SAM" id="MobiDB-lite"/>
    </source>
</evidence>
<organism evidence="3 4">
    <name type="scientific">Eumeta variegata</name>
    <name type="common">Bagworm moth</name>
    <name type="synonym">Eumeta japonica</name>
    <dbReference type="NCBI Taxonomy" id="151549"/>
    <lineage>
        <taxon>Eukaryota</taxon>
        <taxon>Metazoa</taxon>
        <taxon>Ecdysozoa</taxon>
        <taxon>Arthropoda</taxon>
        <taxon>Hexapoda</taxon>
        <taxon>Insecta</taxon>
        <taxon>Pterygota</taxon>
        <taxon>Neoptera</taxon>
        <taxon>Endopterygota</taxon>
        <taxon>Lepidoptera</taxon>
        <taxon>Glossata</taxon>
        <taxon>Ditrysia</taxon>
        <taxon>Tineoidea</taxon>
        <taxon>Psychidae</taxon>
        <taxon>Oiketicinae</taxon>
        <taxon>Eumeta</taxon>
    </lineage>
</organism>
<evidence type="ECO:0000313" key="3">
    <source>
        <dbReference type="EMBL" id="GBP82845.1"/>
    </source>
</evidence>
<proteinExistence type="predicted"/>